<feature type="transmembrane region" description="Helical" evidence="2">
    <location>
        <begin position="358"/>
        <end position="378"/>
    </location>
</feature>
<organism evidence="4 5">
    <name type="scientific">Phyllosticta capitalensis</name>
    <dbReference type="NCBI Taxonomy" id="121624"/>
    <lineage>
        <taxon>Eukaryota</taxon>
        <taxon>Fungi</taxon>
        <taxon>Dikarya</taxon>
        <taxon>Ascomycota</taxon>
        <taxon>Pezizomycotina</taxon>
        <taxon>Dothideomycetes</taxon>
        <taxon>Dothideomycetes incertae sedis</taxon>
        <taxon>Botryosphaeriales</taxon>
        <taxon>Phyllostictaceae</taxon>
        <taxon>Phyllosticta</taxon>
    </lineage>
</organism>
<protein>
    <recommendedName>
        <fullName evidence="3">DUF6594 domain-containing protein</fullName>
    </recommendedName>
</protein>
<feature type="domain" description="DUF6594" evidence="3">
    <location>
        <begin position="17"/>
        <end position="369"/>
    </location>
</feature>
<dbReference type="InterPro" id="IPR046529">
    <property type="entry name" value="DUF6594"/>
</dbReference>
<keyword evidence="2" id="KW-0472">Membrane</keyword>
<feature type="transmembrane region" description="Helical" evidence="2">
    <location>
        <begin position="298"/>
        <end position="320"/>
    </location>
</feature>
<feature type="transmembrane region" description="Helical" evidence="2">
    <location>
        <begin position="332"/>
        <end position="352"/>
    </location>
</feature>
<dbReference type="PANTHER" id="PTHR34502">
    <property type="entry name" value="DUF6594 DOMAIN-CONTAINING PROTEIN-RELATED"/>
    <property type="match status" value="1"/>
</dbReference>
<accession>A0ABR1YWC6</accession>
<evidence type="ECO:0000256" key="2">
    <source>
        <dbReference type="SAM" id="Phobius"/>
    </source>
</evidence>
<dbReference type="PANTHER" id="PTHR34502:SF4">
    <property type="entry name" value="DUF6594 DOMAIN-CONTAINING PROTEIN"/>
    <property type="match status" value="1"/>
</dbReference>
<keyword evidence="5" id="KW-1185">Reference proteome</keyword>
<dbReference type="Pfam" id="PF20237">
    <property type="entry name" value="DUF6594"/>
    <property type="match status" value="1"/>
</dbReference>
<proteinExistence type="predicted"/>
<evidence type="ECO:0000313" key="5">
    <source>
        <dbReference type="Proteomes" id="UP001492380"/>
    </source>
</evidence>
<dbReference type="Proteomes" id="UP001492380">
    <property type="component" value="Unassembled WGS sequence"/>
</dbReference>
<dbReference type="EMBL" id="JBBWRZ010000003">
    <property type="protein sequence ID" value="KAK8240442.1"/>
    <property type="molecule type" value="Genomic_DNA"/>
</dbReference>
<sequence>MPLVDDTSSPTRDRDGYPSLAAHIADSTLPPPYQPSSVNDASGRSNAFIFRKFNKLSARNLLMLEKRGMELEEELDKLDKMTREGWVWDGRVSGSNKGEGAGVDVRKREILGELELWIGKYQKALYHQSLVAALPAPAPSDLSSLRRWFSGETVTNGLVNGTDGSHILARPLLSGSARYKYDDEADLVALRPSGNSNRHAEVSEKPVVPIPRFLKENWANRRKSLPFALAGLPPSTPTPANSPVNAADSAGVHSNTPWSSLAPLSLRTTAPYFSPPTSIPDPGSNTDGMPTNGSIASWPTALASTLIFLVIGSATGFYMSHAQNLSTSQARGVEGILLLTALFAISVGSLTNARRGEVVAATGLHAVVLGGCVVWGALRSLGEREGKREV</sequence>
<name>A0ABR1YWC6_9PEZI</name>
<keyword evidence="2" id="KW-0812">Transmembrane</keyword>
<evidence type="ECO:0000256" key="1">
    <source>
        <dbReference type="SAM" id="MobiDB-lite"/>
    </source>
</evidence>
<reference evidence="4 5" key="1">
    <citation type="submission" date="2024-04" db="EMBL/GenBank/DDBJ databases">
        <title>Phyllosticta paracitricarpa is synonymous to the EU quarantine fungus P. citricarpa based on phylogenomic analyses.</title>
        <authorList>
            <consortium name="Lawrence Berkeley National Laboratory"/>
            <person name="Van Ingen-Buijs V.A."/>
            <person name="Van Westerhoven A.C."/>
            <person name="Haridas S."/>
            <person name="Skiadas P."/>
            <person name="Martin F."/>
            <person name="Groenewald J.Z."/>
            <person name="Crous P.W."/>
            <person name="Seidl M.F."/>
        </authorList>
    </citation>
    <scope>NUCLEOTIDE SEQUENCE [LARGE SCALE GENOMIC DNA]</scope>
    <source>
        <strain evidence="4 5">CBS 123374</strain>
    </source>
</reference>
<evidence type="ECO:0000259" key="3">
    <source>
        <dbReference type="Pfam" id="PF20237"/>
    </source>
</evidence>
<gene>
    <name evidence="4" type="ORF">HDK90DRAFT_184146</name>
</gene>
<keyword evidence="2" id="KW-1133">Transmembrane helix</keyword>
<comment type="caution">
    <text evidence="4">The sequence shown here is derived from an EMBL/GenBank/DDBJ whole genome shotgun (WGS) entry which is preliminary data.</text>
</comment>
<feature type="region of interest" description="Disordered" evidence="1">
    <location>
        <begin position="232"/>
        <end position="252"/>
    </location>
</feature>
<evidence type="ECO:0000313" key="4">
    <source>
        <dbReference type="EMBL" id="KAK8240442.1"/>
    </source>
</evidence>